<dbReference type="EMBL" id="BJLQ01000001">
    <property type="protein sequence ID" value="GEA82777.1"/>
    <property type="molecule type" value="Genomic_DNA"/>
</dbReference>
<comment type="caution">
    <text evidence="1">The sequence shown here is derived from an EMBL/GenBank/DDBJ whole genome shotgun (WGS) entry which is preliminary data.</text>
</comment>
<proteinExistence type="predicted"/>
<evidence type="ECO:0000313" key="1">
    <source>
        <dbReference type="EMBL" id="GEA82777.1"/>
    </source>
</evidence>
<organism evidence="1 2">
    <name type="scientific">Cellulomonas gelida</name>
    <dbReference type="NCBI Taxonomy" id="1712"/>
    <lineage>
        <taxon>Bacteria</taxon>
        <taxon>Bacillati</taxon>
        <taxon>Actinomycetota</taxon>
        <taxon>Actinomycetes</taxon>
        <taxon>Micrococcales</taxon>
        <taxon>Cellulomonadaceae</taxon>
        <taxon>Cellulomonas</taxon>
    </lineage>
</organism>
<keyword evidence="2" id="KW-1185">Reference proteome</keyword>
<sequence>MRWQTRRVSEDRALLMTFGHGTLSQAAIVDVLHGAGVEQVVDVRRFPGSRRHPHVARDEFERWLPAAGVAYRWEPRLGGRRRSDPAEAAVDPWWQVEAFRAYAAHARTVDFGHAIDELLAGAAASRTAVMCSESLWWRCHRRLISDVCVLLHDVPVQHLGHDGRLTAHLPAAGARVTARGLVYDRSRDDDRPTATREPSPNR</sequence>
<gene>
    <name evidence="1" type="ORF">CGE01nite_00280</name>
</gene>
<dbReference type="PANTHER" id="PTHR39337">
    <property type="entry name" value="BLR5642 PROTEIN"/>
    <property type="match status" value="1"/>
</dbReference>
<reference evidence="1 2" key="1">
    <citation type="submission" date="2019-06" db="EMBL/GenBank/DDBJ databases">
        <title>Whole genome shotgun sequence of Cellulomonas gelida NBRC 3748.</title>
        <authorList>
            <person name="Hosoyama A."/>
            <person name="Uohara A."/>
            <person name="Ohji S."/>
            <person name="Ichikawa N."/>
        </authorList>
    </citation>
    <scope>NUCLEOTIDE SEQUENCE [LARGE SCALE GENOMIC DNA]</scope>
    <source>
        <strain evidence="1 2">NBRC 3748</strain>
    </source>
</reference>
<dbReference type="Pfam" id="PF04343">
    <property type="entry name" value="DUF488"/>
    <property type="match status" value="1"/>
</dbReference>
<accession>A0A4Y3KFJ6</accession>
<dbReference type="InterPro" id="IPR007438">
    <property type="entry name" value="DUF488"/>
</dbReference>
<evidence type="ECO:0000313" key="2">
    <source>
        <dbReference type="Proteomes" id="UP000320461"/>
    </source>
</evidence>
<evidence type="ECO:0008006" key="3">
    <source>
        <dbReference type="Google" id="ProtNLM"/>
    </source>
</evidence>
<name>A0A4Y3KFJ6_9CELL</name>
<protein>
    <recommendedName>
        <fullName evidence="3">DUF488 domain-containing protein</fullName>
    </recommendedName>
</protein>
<dbReference type="AlphaFoldDB" id="A0A4Y3KFJ6"/>
<dbReference type="InterPro" id="IPR014519">
    <property type="entry name" value="UCP024492"/>
</dbReference>
<dbReference type="Proteomes" id="UP000320461">
    <property type="component" value="Unassembled WGS sequence"/>
</dbReference>
<dbReference type="PANTHER" id="PTHR39337:SF1">
    <property type="entry name" value="BLR5642 PROTEIN"/>
    <property type="match status" value="1"/>
</dbReference>
<dbReference type="PIRSF" id="PIRSF024492">
    <property type="entry name" value="UCP024492"/>
    <property type="match status" value="1"/>
</dbReference>